<gene>
    <name evidence="1" type="ORF">METZ01_LOCUS272947</name>
</gene>
<proteinExistence type="predicted"/>
<protein>
    <submittedName>
        <fullName evidence="1">Uncharacterized protein</fullName>
    </submittedName>
</protein>
<dbReference type="AlphaFoldDB" id="A0A382K988"/>
<organism evidence="1">
    <name type="scientific">marine metagenome</name>
    <dbReference type="NCBI Taxonomy" id="408172"/>
    <lineage>
        <taxon>unclassified sequences</taxon>
        <taxon>metagenomes</taxon>
        <taxon>ecological metagenomes</taxon>
    </lineage>
</organism>
<sequence length="61" mass="6404">VSAFPIYFRPTRNNSKRKGSISSGLKALRQKGIGHAGDAKGAAVLFHGIDVGQEPVVTINA</sequence>
<feature type="non-terminal residue" evidence="1">
    <location>
        <position position="1"/>
    </location>
</feature>
<evidence type="ECO:0000313" key="1">
    <source>
        <dbReference type="EMBL" id="SVC20093.1"/>
    </source>
</evidence>
<feature type="non-terminal residue" evidence="1">
    <location>
        <position position="61"/>
    </location>
</feature>
<name>A0A382K988_9ZZZZ</name>
<dbReference type="EMBL" id="UINC01078733">
    <property type="protein sequence ID" value="SVC20093.1"/>
    <property type="molecule type" value="Genomic_DNA"/>
</dbReference>
<reference evidence="1" key="1">
    <citation type="submission" date="2018-05" db="EMBL/GenBank/DDBJ databases">
        <authorList>
            <person name="Lanie J.A."/>
            <person name="Ng W.-L."/>
            <person name="Kazmierczak K.M."/>
            <person name="Andrzejewski T.M."/>
            <person name="Davidsen T.M."/>
            <person name="Wayne K.J."/>
            <person name="Tettelin H."/>
            <person name="Glass J.I."/>
            <person name="Rusch D."/>
            <person name="Podicherti R."/>
            <person name="Tsui H.-C.T."/>
            <person name="Winkler M.E."/>
        </authorList>
    </citation>
    <scope>NUCLEOTIDE SEQUENCE</scope>
</reference>
<accession>A0A382K988</accession>